<comment type="caution">
    <text evidence="2">The sequence shown here is derived from an EMBL/GenBank/DDBJ whole genome shotgun (WGS) entry which is preliminary data.</text>
</comment>
<accession>A0A1F7RXN7</accession>
<dbReference type="EMBL" id="MGDD01000133">
    <property type="protein sequence ID" value="OGL46336.1"/>
    <property type="molecule type" value="Genomic_DNA"/>
</dbReference>
<keyword evidence="1" id="KW-1133">Transmembrane helix</keyword>
<gene>
    <name evidence="2" type="ORF">A2161_20740</name>
</gene>
<evidence type="ECO:0000256" key="1">
    <source>
        <dbReference type="SAM" id="Phobius"/>
    </source>
</evidence>
<protein>
    <submittedName>
        <fullName evidence="2">Uncharacterized protein</fullName>
    </submittedName>
</protein>
<evidence type="ECO:0000313" key="2">
    <source>
        <dbReference type="EMBL" id="OGL46336.1"/>
    </source>
</evidence>
<feature type="transmembrane region" description="Helical" evidence="1">
    <location>
        <begin position="60"/>
        <end position="81"/>
    </location>
</feature>
<dbReference type="Proteomes" id="UP000179266">
    <property type="component" value="Unassembled WGS sequence"/>
</dbReference>
<organism evidence="2 3">
    <name type="scientific">Candidatus Schekmanbacteria bacterium RBG_13_48_7</name>
    <dbReference type="NCBI Taxonomy" id="1817878"/>
    <lineage>
        <taxon>Bacteria</taxon>
        <taxon>Candidatus Schekmaniibacteriota</taxon>
    </lineage>
</organism>
<sequence>MLHINFPFCAETIKKAAIICRFCGFDLKAGKPVIPIIQQAPVKTLKKIPKKTVVKTKYKVVKLLIVCFLLLVVGVSIAFVYKNSTLNKSIITIYNKFLVQVLGFKEIGQENFDRAEEICNNLKFENIGCTR</sequence>
<dbReference type="AlphaFoldDB" id="A0A1F7RXN7"/>
<reference evidence="2 3" key="1">
    <citation type="journal article" date="2016" name="Nat. Commun.">
        <title>Thousands of microbial genomes shed light on interconnected biogeochemical processes in an aquifer system.</title>
        <authorList>
            <person name="Anantharaman K."/>
            <person name="Brown C.T."/>
            <person name="Hug L.A."/>
            <person name="Sharon I."/>
            <person name="Castelle C.J."/>
            <person name="Probst A.J."/>
            <person name="Thomas B.C."/>
            <person name="Singh A."/>
            <person name="Wilkins M.J."/>
            <person name="Karaoz U."/>
            <person name="Brodie E.L."/>
            <person name="Williams K.H."/>
            <person name="Hubbard S.S."/>
            <person name="Banfield J.F."/>
        </authorList>
    </citation>
    <scope>NUCLEOTIDE SEQUENCE [LARGE SCALE GENOMIC DNA]</scope>
</reference>
<keyword evidence="1" id="KW-0812">Transmembrane</keyword>
<proteinExistence type="predicted"/>
<name>A0A1F7RXN7_9BACT</name>
<evidence type="ECO:0000313" key="3">
    <source>
        <dbReference type="Proteomes" id="UP000179266"/>
    </source>
</evidence>
<keyword evidence="1" id="KW-0472">Membrane</keyword>